<accession>A0A5P1UPB3</accession>
<dbReference type="AlphaFoldDB" id="A0A5P1UPB3"/>
<name>A0A5P1UPB3_9GAMM</name>
<dbReference type="EMBL" id="CP043909">
    <property type="protein sequence ID" value="QER38759.1"/>
    <property type="molecule type" value="Genomic_DNA"/>
</dbReference>
<gene>
    <name evidence="2" type="ORF">F2A31_03195</name>
</gene>
<protein>
    <recommendedName>
        <fullName evidence="4">Secreted protein</fullName>
    </recommendedName>
</protein>
<feature type="chain" id="PRO_5024938824" description="Secreted protein" evidence="1">
    <location>
        <begin position="22"/>
        <end position="178"/>
    </location>
</feature>
<reference evidence="2 3" key="1">
    <citation type="submission" date="2019-09" db="EMBL/GenBank/DDBJ databases">
        <title>Acinetobacter sp. C16S1 isolated from saline soil.</title>
        <authorList>
            <person name="Xu L."/>
            <person name="Sun J.-Q."/>
        </authorList>
    </citation>
    <scope>NUCLEOTIDE SEQUENCE [LARGE SCALE GENOMIC DNA]</scope>
    <source>
        <strain evidence="2 3">C16S1</strain>
    </source>
</reference>
<evidence type="ECO:0000313" key="3">
    <source>
        <dbReference type="Proteomes" id="UP000325177"/>
    </source>
</evidence>
<dbReference type="KEGG" id="asue:F2A31_03195"/>
<evidence type="ECO:0008006" key="4">
    <source>
        <dbReference type="Google" id="ProtNLM"/>
    </source>
</evidence>
<feature type="signal peptide" evidence="1">
    <location>
        <begin position="1"/>
        <end position="21"/>
    </location>
</feature>
<evidence type="ECO:0000313" key="2">
    <source>
        <dbReference type="EMBL" id="QER38759.1"/>
    </source>
</evidence>
<proteinExistence type="predicted"/>
<dbReference type="RefSeq" id="WP_150025140.1">
    <property type="nucleotide sequence ID" value="NZ_CP043909.1"/>
</dbReference>
<keyword evidence="3" id="KW-1185">Reference proteome</keyword>
<sequence>MRIAQVLIGSLVLFQSVSLYAESAKQCLKYWNEPVVQFELLKDTQCPHVWEDNFNPHGKKVVEKIGFNLKNNNWMSAGICSHIKYKKNNYYIYWADMKHNKTDLIMIFNDNAAFSYSREIDRTKISDSGYTDKDVLDVNLSCAKVGSDSDLISVLNSYILKETNIKNIYKYQIADWFK</sequence>
<keyword evidence="1" id="KW-0732">Signal</keyword>
<dbReference type="Proteomes" id="UP000325177">
    <property type="component" value="Chromosome"/>
</dbReference>
<organism evidence="2 3">
    <name type="scientific">Acinetobacter suaedae</name>
    <dbReference type="NCBI Taxonomy" id="2609668"/>
    <lineage>
        <taxon>Bacteria</taxon>
        <taxon>Pseudomonadati</taxon>
        <taxon>Pseudomonadota</taxon>
        <taxon>Gammaproteobacteria</taxon>
        <taxon>Moraxellales</taxon>
        <taxon>Moraxellaceae</taxon>
        <taxon>Acinetobacter</taxon>
    </lineage>
</organism>
<evidence type="ECO:0000256" key="1">
    <source>
        <dbReference type="SAM" id="SignalP"/>
    </source>
</evidence>